<name>A0A921TGE2_9GAMM</name>
<proteinExistence type="predicted"/>
<gene>
    <name evidence="2" type="ORF">CR938_02770</name>
</gene>
<organism evidence="2 3">
    <name type="scientific">Pseudoxanthomonas taiwanensis</name>
    <dbReference type="NCBI Taxonomy" id="176598"/>
    <lineage>
        <taxon>Bacteria</taxon>
        <taxon>Pseudomonadati</taxon>
        <taxon>Pseudomonadota</taxon>
        <taxon>Gammaproteobacteria</taxon>
        <taxon>Lysobacterales</taxon>
        <taxon>Lysobacteraceae</taxon>
        <taxon>Pseudoxanthomonas</taxon>
    </lineage>
</organism>
<feature type="compositionally biased region" description="Basic and acidic residues" evidence="1">
    <location>
        <begin position="40"/>
        <end position="52"/>
    </location>
</feature>
<evidence type="ECO:0008006" key="4">
    <source>
        <dbReference type="Google" id="ProtNLM"/>
    </source>
</evidence>
<dbReference type="Proteomes" id="UP000717981">
    <property type="component" value="Unassembled WGS sequence"/>
</dbReference>
<feature type="compositionally biased region" description="Pro residues" evidence="1">
    <location>
        <begin position="130"/>
        <end position="149"/>
    </location>
</feature>
<feature type="compositionally biased region" description="Low complexity" evidence="1">
    <location>
        <begin position="1"/>
        <end position="12"/>
    </location>
</feature>
<dbReference type="AlphaFoldDB" id="A0A921TGE2"/>
<accession>A0A921TGE2</accession>
<feature type="compositionally biased region" description="Pro residues" evidence="1">
    <location>
        <begin position="57"/>
        <end position="77"/>
    </location>
</feature>
<protein>
    <recommendedName>
        <fullName evidence="4">DUF4124 domain-containing protein</fullName>
    </recommendedName>
</protein>
<feature type="region of interest" description="Disordered" evidence="1">
    <location>
        <begin position="1"/>
        <end position="23"/>
    </location>
</feature>
<sequence>MLLAAPAAAQTASGPEPDQDSVTIYRCSDSQGRLLALRDSPCRPGERQELVRMQRPQDPPPQPARPAPAATPAPAPAPGREVRIVTVQAPQPMYECTAPDGTTYLSGTDAGNARWVPFWAVAYPHRPHPRPPAPPPGGGHAPPAGPRPPHTGVVVPAGGTWVRDPCVLLPPEELCRRLPDRRYEILRRYHDTTPSERQALDREQRDIDMRMQASCPGY</sequence>
<reference evidence="2" key="1">
    <citation type="submission" date="2017-10" db="EMBL/GenBank/DDBJ databases">
        <title>Whole genome sequencing of members of genus Pseudoxanthomonas.</title>
        <authorList>
            <person name="Kumar S."/>
            <person name="Bansal K."/>
            <person name="Kaur A."/>
            <person name="Patil P."/>
            <person name="Sharma S."/>
            <person name="Patil P.B."/>
        </authorList>
    </citation>
    <scope>NUCLEOTIDE SEQUENCE</scope>
    <source>
        <strain evidence="2">DSM 22914</strain>
    </source>
</reference>
<evidence type="ECO:0000313" key="2">
    <source>
        <dbReference type="EMBL" id="KAF1690280.1"/>
    </source>
</evidence>
<dbReference type="EMBL" id="PDWK01000008">
    <property type="protein sequence ID" value="KAF1690280.1"/>
    <property type="molecule type" value="Genomic_DNA"/>
</dbReference>
<keyword evidence="3" id="KW-1185">Reference proteome</keyword>
<evidence type="ECO:0000256" key="1">
    <source>
        <dbReference type="SAM" id="MobiDB-lite"/>
    </source>
</evidence>
<comment type="caution">
    <text evidence="2">The sequence shown here is derived from an EMBL/GenBank/DDBJ whole genome shotgun (WGS) entry which is preliminary data.</text>
</comment>
<evidence type="ECO:0000313" key="3">
    <source>
        <dbReference type="Proteomes" id="UP000717981"/>
    </source>
</evidence>
<feature type="region of interest" description="Disordered" evidence="1">
    <location>
        <begin position="35"/>
        <end position="80"/>
    </location>
</feature>
<feature type="region of interest" description="Disordered" evidence="1">
    <location>
        <begin position="127"/>
        <end position="149"/>
    </location>
</feature>